<dbReference type="SUPFAM" id="SSF51735">
    <property type="entry name" value="NAD(P)-binding Rossmann-fold domains"/>
    <property type="match status" value="1"/>
</dbReference>
<organism evidence="2 3">
    <name type="scientific">Arthrobacter subterraneus</name>
    <dbReference type="NCBI Taxonomy" id="335973"/>
    <lineage>
        <taxon>Bacteria</taxon>
        <taxon>Bacillati</taxon>
        <taxon>Actinomycetota</taxon>
        <taxon>Actinomycetes</taxon>
        <taxon>Micrococcales</taxon>
        <taxon>Micrococcaceae</taxon>
        <taxon>Arthrobacter</taxon>
    </lineage>
</organism>
<dbReference type="InterPro" id="IPR003781">
    <property type="entry name" value="CoA-bd"/>
</dbReference>
<evidence type="ECO:0000259" key="1">
    <source>
        <dbReference type="SMART" id="SM00881"/>
    </source>
</evidence>
<dbReference type="SMART" id="SM00881">
    <property type="entry name" value="CoA_binding"/>
    <property type="match status" value="1"/>
</dbReference>
<dbReference type="Gene3D" id="3.40.50.720">
    <property type="entry name" value="NAD(P)-binding Rossmann-like Domain"/>
    <property type="match status" value="1"/>
</dbReference>
<dbReference type="Pfam" id="PF13380">
    <property type="entry name" value="CoA_binding_2"/>
    <property type="match status" value="1"/>
</dbReference>
<evidence type="ECO:0000313" key="2">
    <source>
        <dbReference type="EMBL" id="SDI12022.1"/>
    </source>
</evidence>
<dbReference type="EMBL" id="FNDT01000006">
    <property type="protein sequence ID" value="SDI12022.1"/>
    <property type="molecule type" value="Genomic_DNA"/>
</dbReference>
<protein>
    <recommendedName>
        <fullName evidence="1">CoA-binding domain-containing protein</fullName>
    </recommendedName>
</protein>
<dbReference type="RefSeq" id="WP_090586005.1">
    <property type="nucleotide sequence ID" value="NZ_FNDT01000006.1"/>
</dbReference>
<gene>
    <name evidence="2" type="ORF">SAMN04488693_10681</name>
</gene>
<dbReference type="PANTHER" id="PTHR33303">
    <property type="entry name" value="CYTOPLASMIC PROTEIN-RELATED"/>
    <property type="match status" value="1"/>
</dbReference>
<proteinExistence type="predicted"/>
<dbReference type="Proteomes" id="UP000199258">
    <property type="component" value="Unassembled WGS sequence"/>
</dbReference>
<evidence type="ECO:0000313" key="3">
    <source>
        <dbReference type="Proteomes" id="UP000199258"/>
    </source>
</evidence>
<feature type="domain" description="CoA-binding" evidence="1">
    <location>
        <begin position="14"/>
        <end position="107"/>
    </location>
</feature>
<dbReference type="STRING" id="335973.SAMN04488693_10681"/>
<reference evidence="2 3" key="1">
    <citation type="submission" date="2016-10" db="EMBL/GenBank/DDBJ databases">
        <authorList>
            <person name="de Groot N.N."/>
        </authorList>
    </citation>
    <scope>NUCLEOTIDE SEQUENCE [LARGE SCALE GENOMIC DNA]</scope>
    <source>
        <strain evidence="2 3">NP_1H</strain>
    </source>
</reference>
<dbReference type="OrthoDB" id="9804695at2"/>
<dbReference type="PANTHER" id="PTHR33303:SF2">
    <property type="entry name" value="COA-BINDING DOMAIN-CONTAINING PROTEIN"/>
    <property type="match status" value="1"/>
</dbReference>
<sequence length="138" mass="14653">MSHQNDPATIKRLLTTPARWAVVGLSNNPRRAAMGVSRFLIDRLGMDVIPVSLKGDDVYGRTGYKRLADVPGEIDVVDCFVNSQRVGAVVDDAIAVGAKAVWLQVGVIDEAAAQRAADAGLDVVMNTCPAIEAPRLGL</sequence>
<dbReference type="AlphaFoldDB" id="A0A1G8HZN7"/>
<dbReference type="InterPro" id="IPR036291">
    <property type="entry name" value="NAD(P)-bd_dom_sf"/>
</dbReference>
<name>A0A1G8HZN7_9MICC</name>
<accession>A0A1G8HZN7</accession>
<keyword evidence="3" id="KW-1185">Reference proteome</keyword>